<accession>A0A2H5QRK3</accession>
<keyword evidence="8" id="KW-1185">Reference proteome</keyword>
<keyword evidence="4" id="KW-0677">Repeat</keyword>
<dbReference type="Proteomes" id="UP000236630">
    <property type="component" value="Unassembled WGS sequence"/>
</dbReference>
<gene>
    <name evidence="7" type="ORF">CUMW_252590</name>
</gene>
<evidence type="ECO:0000313" key="7">
    <source>
        <dbReference type="EMBL" id="GAY66915.1"/>
    </source>
</evidence>
<dbReference type="GO" id="GO:0016020">
    <property type="term" value="C:membrane"/>
    <property type="evidence" value="ECO:0007669"/>
    <property type="project" value="UniProtKB-SubCell"/>
</dbReference>
<dbReference type="SUPFAM" id="SSF52058">
    <property type="entry name" value="L domain-like"/>
    <property type="match status" value="1"/>
</dbReference>
<dbReference type="InterPro" id="IPR032675">
    <property type="entry name" value="LRR_dom_sf"/>
</dbReference>
<name>A0A2H5QRK3_CITUN</name>
<organism evidence="7 8">
    <name type="scientific">Citrus unshiu</name>
    <name type="common">Satsuma mandarin</name>
    <name type="synonym">Citrus nobilis var. unshiu</name>
    <dbReference type="NCBI Taxonomy" id="55188"/>
    <lineage>
        <taxon>Eukaryota</taxon>
        <taxon>Viridiplantae</taxon>
        <taxon>Streptophyta</taxon>
        <taxon>Embryophyta</taxon>
        <taxon>Tracheophyta</taxon>
        <taxon>Spermatophyta</taxon>
        <taxon>Magnoliopsida</taxon>
        <taxon>eudicotyledons</taxon>
        <taxon>Gunneridae</taxon>
        <taxon>Pentapetalae</taxon>
        <taxon>rosids</taxon>
        <taxon>malvids</taxon>
        <taxon>Sapindales</taxon>
        <taxon>Rutaceae</taxon>
        <taxon>Aurantioideae</taxon>
        <taxon>Citrus</taxon>
    </lineage>
</organism>
<keyword evidence="5" id="KW-1133">Transmembrane helix</keyword>
<evidence type="ECO:0000256" key="3">
    <source>
        <dbReference type="ARBA" id="ARBA00022692"/>
    </source>
</evidence>
<evidence type="ECO:0000256" key="6">
    <source>
        <dbReference type="ARBA" id="ARBA00023136"/>
    </source>
</evidence>
<dbReference type="InterPro" id="IPR001611">
    <property type="entry name" value="Leu-rich_rpt"/>
</dbReference>
<dbReference type="EMBL" id="BDQV01000636">
    <property type="protein sequence ID" value="GAY66915.1"/>
    <property type="molecule type" value="Genomic_DNA"/>
</dbReference>
<evidence type="ECO:0000256" key="4">
    <source>
        <dbReference type="ARBA" id="ARBA00022737"/>
    </source>
</evidence>
<sequence>MGNLQNLDYLALNSNNLTCSIPPTIFNISTIKRITLAEQQFSGHFPSTIGHSLPNMEGTTPNSITNASKLSVLDLSYNSFFGLILNTFGSLKFLGLLNLAYNYLTTESSTGGLSFLPSLNSCRMLAFLGLGFNPLRGIPSTIN</sequence>
<evidence type="ECO:0000313" key="8">
    <source>
        <dbReference type="Proteomes" id="UP000236630"/>
    </source>
</evidence>
<dbReference type="AlphaFoldDB" id="A0A2H5QRK3"/>
<dbReference type="PANTHER" id="PTHR27008:SF585">
    <property type="entry name" value="PROTEIN KINASE DOMAIN-CONTAINING PROTEIN"/>
    <property type="match status" value="1"/>
</dbReference>
<dbReference type="Pfam" id="PF00560">
    <property type="entry name" value="LRR_1"/>
    <property type="match status" value="2"/>
</dbReference>
<keyword evidence="2" id="KW-0433">Leucine-rich repeat</keyword>
<keyword evidence="3" id="KW-0812">Transmembrane</keyword>
<evidence type="ECO:0000256" key="1">
    <source>
        <dbReference type="ARBA" id="ARBA00004370"/>
    </source>
</evidence>
<comment type="caution">
    <text evidence="7">The sequence shown here is derived from an EMBL/GenBank/DDBJ whole genome shotgun (WGS) entry which is preliminary data.</text>
</comment>
<dbReference type="InterPro" id="IPR051809">
    <property type="entry name" value="Plant_receptor-like_S/T_kinase"/>
</dbReference>
<protein>
    <recommendedName>
        <fullName evidence="9">Leucine-rich repeat-containing N-terminal plant-type domain-containing protein</fullName>
    </recommendedName>
</protein>
<keyword evidence="6" id="KW-0472">Membrane</keyword>
<proteinExistence type="predicted"/>
<evidence type="ECO:0000256" key="5">
    <source>
        <dbReference type="ARBA" id="ARBA00022989"/>
    </source>
</evidence>
<dbReference type="PANTHER" id="PTHR27008">
    <property type="entry name" value="OS04G0122200 PROTEIN"/>
    <property type="match status" value="1"/>
</dbReference>
<comment type="subcellular location">
    <subcellularLocation>
        <location evidence="1">Membrane</location>
    </subcellularLocation>
</comment>
<dbReference type="STRING" id="55188.A0A2H5QRK3"/>
<reference evidence="7 8" key="1">
    <citation type="journal article" date="2017" name="Front. Genet.">
        <title>Draft sequencing of the heterozygous diploid genome of Satsuma (Citrus unshiu Marc.) using a hybrid assembly approach.</title>
        <authorList>
            <person name="Shimizu T."/>
            <person name="Tanizawa Y."/>
            <person name="Mochizuki T."/>
            <person name="Nagasaki H."/>
            <person name="Yoshioka T."/>
            <person name="Toyoda A."/>
            <person name="Fujiyama A."/>
            <person name="Kaminuma E."/>
            <person name="Nakamura Y."/>
        </authorList>
    </citation>
    <scope>NUCLEOTIDE SEQUENCE [LARGE SCALE GENOMIC DNA]</scope>
    <source>
        <strain evidence="8">cv. Miyagawa wase</strain>
    </source>
</reference>
<evidence type="ECO:0000256" key="2">
    <source>
        <dbReference type="ARBA" id="ARBA00022614"/>
    </source>
</evidence>
<dbReference type="Gene3D" id="3.80.10.10">
    <property type="entry name" value="Ribonuclease Inhibitor"/>
    <property type="match status" value="2"/>
</dbReference>
<evidence type="ECO:0008006" key="9">
    <source>
        <dbReference type="Google" id="ProtNLM"/>
    </source>
</evidence>